<feature type="region of interest" description="Disordered" evidence="2">
    <location>
        <begin position="1"/>
        <end position="35"/>
    </location>
</feature>
<evidence type="ECO:0000313" key="4">
    <source>
        <dbReference type="EMBL" id="CAL6098443.1"/>
    </source>
</evidence>
<dbReference type="EMBL" id="CATOUU010000719">
    <property type="protein sequence ID" value="CAI9943836.1"/>
    <property type="molecule type" value="Genomic_DNA"/>
</dbReference>
<organism evidence="3">
    <name type="scientific">Hexamita inflata</name>
    <dbReference type="NCBI Taxonomy" id="28002"/>
    <lineage>
        <taxon>Eukaryota</taxon>
        <taxon>Metamonada</taxon>
        <taxon>Diplomonadida</taxon>
        <taxon>Hexamitidae</taxon>
        <taxon>Hexamitinae</taxon>
        <taxon>Hexamita</taxon>
    </lineage>
</organism>
<proteinExistence type="predicted"/>
<keyword evidence="1" id="KW-0175">Coiled coil</keyword>
<reference evidence="3" key="1">
    <citation type="submission" date="2023-06" db="EMBL/GenBank/DDBJ databases">
        <authorList>
            <person name="Kurt Z."/>
        </authorList>
    </citation>
    <scope>NUCLEOTIDE SEQUENCE</scope>
</reference>
<feature type="coiled-coil region" evidence="1">
    <location>
        <begin position="104"/>
        <end position="131"/>
    </location>
</feature>
<gene>
    <name evidence="3" type="ORF">HINF_LOCUS31481</name>
    <name evidence="4" type="ORF">HINF_LOCUS69609</name>
</gene>
<accession>A0AA86PSA8</accession>
<keyword evidence="5" id="KW-1185">Reference proteome</keyword>
<feature type="compositionally biased region" description="Low complexity" evidence="2">
    <location>
        <begin position="23"/>
        <end position="33"/>
    </location>
</feature>
<dbReference type="AlphaFoldDB" id="A0AA86PSA8"/>
<name>A0AA86PSA8_9EUKA</name>
<evidence type="ECO:0000313" key="5">
    <source>
        <dbReference type="Proteomes" id="UP001642409"/>
    </source>
</evidence>
<reference evidence="4 5" key="2">
    <citation type="submission" date="2024-07" db="EMBL/GenBank/DDBJ databases">
        <authorList>
            <person name="Akdeniz Z."/>
        </authorList>
    </citation>
    <scope>NUCLEOTIDE SEQUENCE [LARGE SCALE GENOMIC DNA]</scope>
</reference>
<comment type="caution">
    <text evidence="3">The sequence shown here is derived from an EMBL/GenBank/DDBJ whole genome shotgun (WGS) entry which is preliminary data.</text>
</comment>
<feature type="compositionally biased region" description="Polar residues" evidence="2">
    <location>
        <begin position="13"/>
        <end position="22"/>
    </location>
</feature>
<protein>
    <submittedName>
        <fullName evidence="4">Hypothetical_protein</fullName>
    </submittedName>
</protein>
<evidence type="ECO:0000256" key="2">
    <source>
        <dbReference type="SAM" id="MobiDB-lite"/>
    </source>
</evidence>
<dbReference type="Proteomes" id="UP001642409">
    <property type="component" value="Unassembled WGS sequence"/>
</dbReference>
<dbReference type="EMBL" id="CAXDID020000509">
    <property type="protein sequence ID" value="CAL6098443.1"/>
    <property type="molecule type" value="Genomic_DNA"/>
</dbReference>
<sequence length="274" mass="32139">MQYQDSHSETQENEIIQRSQKSQNTTDQDQQNNEQICSRSLSPTQKDQPFKDLKIQQQNLKGFELNVLLQRLQRDALAQAIIYAEEAKQKQNQFDKLILKLHENNLTKDNITELELQYQSLVKNNNFKKNDQSLELSHGYSISSKYSEIQSDTRWNITDIELILSFIDMHSTLELSQDNNLKELYSSFMKNNKQTRTDRAIKAKLCEIIGSIWTFDQTFKLKQWVLNSATQHIVTTQIANELQIDKSPDQIVYMLQHLKLRFIGQGYIAFFRLA</sequence>
<feature type="compositionally biased region" description="Basic and acidic residues" evidence="2">
    <location>
        <begin position="1"/>
        <end position="10"/>
    </location>
</feature>
<evidence type="ECO:0000313" key="3">
    <source>
        <dbReference type="EMBL" id="CAI9943836.1"/>
    </source>
</evidence>
<evidence type="ECO:0000256" key="1">
    <source>
        <dbReference type="SAM" id="Coils"/>
    </source>
</evidence>